<sequence>MAWYFKVLKNYVGFTGRARRTEYWMFTLINTIISFILYFLGVFADSVSFLPVLYELAIFLPALAVLIRRLHDTGRSGWWVLISFIPFVGSIIILVFTFLDSQENDNKYGQNPKYSSDY</sequence>
<dbReference type="Proteomes" id="UP000325517">
    <property type="component" value="Chromosome"/>
</dbReference>
<dbReference type="AlphaFoldDB" id="A0A5J6SNU8"/>
<dbReference type="Pfam" id="PF05656">
    <property type="entry name" value="DUF805"/>
    <property type="match status" value="1"/>
</dbReference>
<keyword evidence="1" id="KW-1133">Transmembrane helix</keyword>
<dbReference type="PANTHER" id="PTHR34980:SF2">
    <property type="entry name" value="INNER MEMBRANE PROTEIN YHAH-RELATED"/>
    <property type="match status" value="1"/>
</dbReference>
<gene>
    <name evidence="2" type="ORF">PB01_06115</name>
</gene>
<keyword evidence="1" id="KW-0812">Transmembrane</keyword>
<feature type="transmembrane region" description="Helical" evidence="1">
    <location>
        <begin position="49"/>
        <end position="67"/>
    </location>
</feature>
<evidence type="ECO:0000313" key="3">
    <source>
        <dbReference type="Proteomes" id="UP000325517"/>
    </source>
</evidence>
<dbReference type="GO" id="GO:0005886">
    <property type="term" value="C:plasma membrane"/>
    <property type="evidence" value="ECO:0007669"/>
    <property type="project" value="TreeGrafter"/>
</dbReference>
<feature type="transmembrane region" description="Helical" evidence="1">
    <location>
        <begin position="23"/>
        <end position="43"/>
    </location>
</feature>
<keyword evidence="1" id="KW-0472">Membrane</keyword>
<protein>
    <submittedName>
        <fullName evidence="2">DUF805 domain-containing protein</fullName>
    </submittedName>
</protein>
<organism evidence="2 3">
    <name type="scientific">Psychrobacillus glaciei</name>
    <dbReference type="NCBI Taxonomy" id="2283160"/>
    <lineage>
        <taxon>Bacteria</taxon>
        <taxon>Bacillati</taxon>
        <taxon>Bacillota</taxon>
        <taxon>Bacilli</taxon>
        <taxon>Bacillales</taxon>
        <taxon>Bacillaceae</taxon>
        <taxon>Psychrobacillus</taxon>
    </lineage>
</organism>
<dbReference type="RefSeq" id="WP_151699376.1">
    <property type="nucleotide sequence ID" value="NZ_CP031223.1"/>
</dbReference>
<evidence type="ECO:0000313" key="2">
    <source>
        <dbReference type="EMBL" id="QFF98434.1"/>
    </source>
</evidence>
<reference evidence="2 3" key="1">
    <citation type="submission" date="2018-07" db="EMBL/GenBank/DDBJ databases">
        <title>Complete genome sequence of Psychrobacillus sp. PB01, isolated from iceberg, and comparative genome analysis of Psychrobacillus strains.</title>
        <authorList>
            <person name="Lee P.C."/>
        </authorList>
    </citation>
    <scope>NUCLEOTIDE SEQUENCE [LARGE SCALE GENOMIC DNA]</scope>
    <source>
        <strain evidence="2 3">PB01</strain>
    </source>
</reference>
<proteinExistence type="predicted"/>
<dbReference type="PANTHER" id="PTHR34980">
    <property type="entry name" value="INNER MEMBRANE PROTEIN-RELATED-RELATED"/>
    <property type="match status" value="1"/>
</dbReference>
<dbReference type="OrthoDB" id="9812349at2"/>
<keyword evidence="3" id="KW-1185">Reference proteome</keyword>
<accession>A0A5J6SNU8</accession>
<dbReference type="KEGG" id="psyo:PB01_06115"/>
<feature type="transmembrane region" description="Helical" evidence="1">
    <location>
        <begin position="79"/>
        <end position="99"/>
    </location>
</feature>
<dbReference type="InterPro" id="IPR008523">
    <property type="entry name" value="DUF805"/>
</dbReference>
<evidence type="ECO:0000256" key="1">
    <source>
        <dbReference type="SAM" id="Phobius"/>
    </source>
</evidence>
<dbReference type="EMBL" id="CP031223">
    <property type="protein sequence ID" value="QFF98434.1"/>
    <property type="molecule type" value="Genomic_DNA"/>
</dbReference>
<name>A0A5J6SNU8_9BACI</name>